<dbReference type="InterPro" id="IPR036388">
    <property type="entry name" value="WH-like_DNA-bd_sf"/>
</dbReference>
<comment type="caution">
    <text evidence="2">The sequence shown here is derived from an EMBL/GenBank/DDBJ whole genome shotgun (WGS) entry which is preliminary data.</text>
</comment>
<reference evidence="2 3" key="1">
    <citation type="submission" date="2017-06" db="EMBL/GenBank/DDBJ databases">
        <title>Draft genome sequence of anaerobic fermentative bacterium Anaeromicrobium sediminis DY2726D isolated from West Pacific Ocean sediments.</title>
        <authorList>
            <person name="Zeng X."/>
        </authorList>
    </citation>
    <scope>NUCLEOTIDE SEQUENCE [LARGE SCALE GENOMIC DNA]</scope>
    <source>
        <strain evidence="2 3">DY2726D</strain>
    </source>
</reference>
<evidence type="ECO:0000313" key="3">
    <source>
        <dbReference type="Proteomes" id="UP000216024"/>
    </source>
</evidence>
<evidence type="ECO:0000313" key="2">
    <source>
        <dbReference type="EMBL" id="PAB61333.1"/>
    </source>
</evidence>
<dbReference type="RefSeq" id="WP_095130650.1">
    <property type="nucleotide sequence ID" value="NZ_NIBG01000001.1"/>
</dbReference>
<proteinExistence type="predicted"/>
<dbReference type="Proteomes" id="UP000216024">
    <property type="component" value="Unassembled WGS sequence"/>
</dbReference>
<gene>
    <name evidence="2" type="ORF">CCE28_02565</name>
</gene>
<accession>A0A267MRD1</accession>
<dbReference type="SUPFAM" id="SSF88659">
    <property type="entry name" value="Sigma3 and sigma4 domains of RNA polymerase sigma factors"/>
    <property type="match status" value="1"/>
</dbReference>
<keyword evidence="3" id="KW-1185">Reference proteome</keyword>
<protein>
    <recommendedName>
        <fullName evidence="4">RNA polymerase sigma-70 region 4 domain-containing protein</fullName>
    </recommendedName>
</protein>
<dbReference type="OrthoDB" id="1682114at2"/>
<evidence type="ECO:0000256" key="1">
    <source>
        <dbReference type="SAM" id="Coils"/>
    </source>
</evidence>
<dbReference type="Gene3D" id="1.10.10.10">
    <property type="entry name" value="Winged helix-like DNA-binding domain superfamily/Winged helix DNA-binding domain"/>
    <property type="match status" value="1"/>
</dbReference>
<name>A0A267MRD1_9FIRM</name>
<dbReference type="InterPro" id="IPR013324">
    <property type="entry name" value="RNA_pol_sigma_r3/r4-like"/>
</dbReference>
<dbReference type="AlphaFoldDB" id="A0A267MRD1"/>
<dbReference type="Pfam" id="PF07374">
    <property type="entry name" value="DUF1492"/>
    <property type="match status" value="1"/>
</dbReference>
<organism evidence="2 3">
    <name type="scientific">Anaeromicrobium sediminis</name>
    <dbReference type="NCBI Taxonomy" id="1478221"/>
    <lineage>
        <taxon>Bacteria</taxon>
        <taxon>Bacillati</taxon>
        <taxon>Bacillota</taxon>
        <taxon>Clostridia</taxon>
        <taxon>Peptostreptococcales</taxon>
        <taxon>Thermotaleaceae</taxon>
        <taxon>Anaeromicrobium</taxon>
    </lineage>
</organism>
<feature type="coiled-coil region" evidence="1">
    <location>
        <begin position="65"/>
        <end position="92"/>
    </location>
</feature>
<keyword evidence="1" id="KW-0175">Coiled coil</keyword>
<dbReference type="EMBL" id="NIBG01000001">
    <property type="protein sequence ID" value="PAB61333.1"/>
    <property type="molecule type" value="Genomic_DNA"/>
</dbReference>
<dbReference type="InterPro" id="IPR010861">
    <property type="entry name" value="DUF1492"/>
</dbReference>
<sequence length="148" mass="17294">MNYIREAELYLKHYGDLKYSLNHINREITKLKWSGAPSDAKAIVIDDMPQGNKVPEDIMDIAYKLKCYIEMKKETEEKLEEVDATLDEMNEDGEQLGDVLRMWYIDRASKEEIAEELSYSRSNVYYQKDKAIKKFAIRIFGIRGLTAV</sequence>
<evidence type="ECO:0008006" key="4">
    <source>
        <dbReference type="Google" id="ProtNLM"/>
    </source>
</evidence>